<dbReference type="PROSITE" id="PS51257">
    <property type="entry name" value="PROKAR_LIPOPROTEIN"/>
    <property type="match status" value="1"/>
</dbReference>
<evidence type="ECO:0000256" key="2">
    <source>
        <dbReference type="ARBA" id="ARBA00023136"/>
    </source>
</evidence>
<dbReference type="InterPro" id="IPR006665">
    <property type="entry name" value="OmpA-like"/>
</dbReference>
<evidence type="ECO:0000256" key="5">
    <source>
        <dbReference type="SAM" id="SignalP"/>
    </source>
</evidence>
<keyword evidence="8" id="KW-1185">Reference proteome</keyword>
<evidence type="ECO:0000256" key="3">
    <source>
        <dbReference type="ARBA" id="ARBA00023237"/>
    </source>
</evidence>
<keyword evidence="3" id="KW-0998">Cell outer membrane</keyword>
<dbReference type="SUPFAM" id="SSF103088">
    <property type="entry name" value="OmpA-like"/>
    <property type="match status" value="1"/>
</dbReference>
<protein>
    <submittedName>
        <fullName evidence="7">Outer membrane beta-barrel protein</fullName>
    </submittedName>
</protein>
<dbReference type="EMBL" id="JBHUON010000027">
    <property type="protein sequence ID" value="MFD2866501.1"/>
    <property type="molecule type" value="Genomic_DNA"/>
</dbReference>
<gene>
    <name evidence="7" type="ORF">ACFSYC_17530</name>
</gene>
<dbReference type="PANTHER" id="PTHR30329:SF21">
    <property type="entry name" value="LIPOPROTEIN YIAD-RELATED"/>
    <property type="match status" value="1"/>
</dbReference>
<accession>A0ABW5XU72</accession>
<feature type="signal peptide" evidence="5">
    <location>
        <begin position="1"/>
        <end position="27"/>
    </location>
</feature>
<feature type="domain" description="OmpA-like" evidence="6">
    <location>
        <begin position="526"/>
        <end position="646"/>
    </location>
</feature>
<dbReference type="InterPro" id="IPR025665">
    <property type="entry name" value="Beta-barrel_OMP_2"/>
</dbReference>
<feature type="chain" id="PRO_5046126714" evidence="5">
    <location>
        <begin position="28"/>
        <end position="646"/>
    </location>
</feature>
<dbReference type="Pfam" id="PF13568">
    <property type="entry name" value="OMP_b-brl_2"/>
    <property type="match status" value="1"/>
</dbReference>
<dbReference type="RefSeq" id="WP_377130143.1">
    <property type="nucleotide sequence ID" value="NZ_JBHUON010000027.1"/>
</dbReference>
<organism evidence="7 8">
    <name type="scientific">Mucilaginibacter antarcticus</name>
    <dbReference type="NCBI Taxonomy" id="1855725"/>
    <lineage>
        <taxon>Bacteria</taxon>
        <taxon>Pseudomonadati</taxon>
        <taxon>Bacteroidota</taxon>
        <taxon>Sphingobacteriia</taxon>
        <taxon>Sphingobacteriales</taxon>
        <taxon>Sphingobacteriaceae</taxon>
        <taxon>Mucilaginibacter</taxon>
    </lineage>
</organism>
<name>A0ABW5XU72_9SPHI</name>
<comment type="subcellular location">
    <subcellularLocation>
        <location evidence="1">Cell outer membrane</location>
    </subcellularLocation>
</comment>
<dbReference type="Gene3D" id="3.30.1330.60">
    <property type="entry name" value="OmpA-like domain"/>
    <property type="match status" value="1"/>
</dbReference>
<dbReference type="PRINTS" id="PR01021">
    <property type="entry name" value="OMPADOMAIN"/>
</dbReference>
<dbReference type="InterPro" id="IPR050330">
    <property type="entry name" value="Bact_OuterMem_StrucFunc"/>
</dbReference>
<comment type="caution">
    <text evidence="7">The sequence shown here is derived from an EMBL/GenBank/DDBJ whole genome shotgun (WGS) entry which is preliminary data.</text>
</comment>
<reference evidence="8" key="1">
    <citation type="journal article" date="2019" name="Int. J. Syst. Evol. Microbiol.">
        <title>The Global Catalogue of Microorganisms (GCM) 10K type strain sequencing project: providing services to taxonomists for standard genome sequencing and annotation.</title>
        <authorList>
            <consortium name="The Broad Institute Genomics Platform"/>
            <consortium name="The Broad Institute Genome Sequencing Center for Infectious Disease"/>
            <person name="Wu L."/>
            <person name="Ma J."/>
        </authorList>
    </citation>
    <scope>NUCLEOTIDE SEQUENCE [LARGE SCALE GENOMIC DNA]</scope>
    <source>
        <strain evidence="8">KCTC 52232</strain>
    </source>
</reference>
<evidence type="ECO:0000313" key="8">
    <source>
        <dbReference type="Proteomes" id="UP001597601"/>
    </source>
</evidence>
<dbReference type="InterPro" id="IPR036737">
    <property type="entry name" value="OmpA-like_sf"/>
</dbReference>
<evidence type="ECO:0000313" key="7">
    <source>
        <dbReference type="EMBL" id="MFD2866501.1"/>
    </source>
</evidence>
<evidence type="ECO:0000259" key="6">
    <source>
        <dbReference type="PROSITE" id="PS51123"/>
    </source>
</evidence>
<dbReference type="Pfam" id="PF00691">
    <property type="entry name" value="OmpA"/>
    <property type="match status" value="1"/>
</dbReference>
<evidence type="ECO:0000256" key="4">
    <source>
        <dbReference type="PROSITE-ProRule" id="PRU00473"/>
    </source>
</evidence>
<dbReference type="CDD" id="cd07185">
    <property type="entry name" value="OmpA_C-like"/>
    <property type="match status" value="1"/>
</dbReference>
<keyword evidence="5" id="KW-0732">Signal</keyword>
<dbReference type="Proteomes" id="UP001597601">
    <property type="component" value="Unassembled WGS sequence"/>
</dbReference>
<dbReference type="PANTHER" id="PTHR30329">
    <property type="entry name" value="STATOR ELEMENT OF FLAGELLAR MOTOR COMPLEX"/>
    <property type="match status" value="1"/>
</dbReference>
<dbReference type="InterPro" id="IPR006664">
    <property type="entry name" value="OMP_bac"/>
</dbReference>
<evidence type="ECO:0000256" key="1">
    <source>
        <dbReference type="ARBA" id="ARBA00004442"/>
    </source>
</evidence>
<sequence>MLKTYISLQKLTIAFMVLIFACSNVQGQNTPPTWWVGVSGAANVNFYDGTTQTLNNTLIAPTALHKAFGVRPYASFLIEYRPTPIWGLMLNLAYDGRGAKFDDVVAPCNCPVTLHSDLNYISIEPSLRLGFKSNNLYFFAGPRVAYNINKDFKYTQLKQPNTVADFSDTKQYQFSGQVGMGYDIMMSKPSNLHQVSLSPFISYQPYFGQQPRSIESMTIQTVRIGMALKFGKAHQAVVREAAPLPMVVTPRAHEFNLAVRAPKTAAAREVSETLPLLNAVFFDAASTSIPSRYILLTNSEATAFNEMQLQQPKSTNTPGRSAGQLNVYHNILNVVGDRMRLNPGAVIVLNGASAAGPADGKAMASSVKDYLVNVFGIDGSRIAVQGSFKPHPPSEKIGGTKDLDLLSAENRRVDIESKSTALLAEVGGGMMKPVQYTNSQADPLDSHVVLTVDSAKQLLKSWSVDVTSTSGTTQHYGPYYADMVSIPGNTILGNSPTGDYTVTMTGETTNGLAVKKENTVHLTRQDETVLKGLKYSIMFSFDKATTIASYKKFLTDKVAPLITDGANVLIHGHTDVIGEPVYNQKLSESRAQETQKVIEAALAAKGISNVKFDTSGFGADTGHSPFDNSLPEERFYNRTVIIDIIK</sequence>
<proteinExistence type="predicted"/>
<keyword evidence="2 4" id="KW-0472">Membrane</keyword>
<dbReference type="PROSITE" id="PS51123">
    <property type="entry name" value="OMPA_2"/>
    <property type="match status" value="1"/>
</dbReference>